<dbReference type="OrthoDB" id="6409297at2759"/>
<dbReference type="SUPFAM" id="SSF52058">
    <property type="entry name" value="L domain-like"/>
    <property type="match status" value="1"/>
</dbReference>
<dbReference type="Proteomes" id="UP000054359">
    <property type="component" value="Unassembled WGS sequence"/>
</dbReference>
<dbReference type="Gene3D" id="3.80.10.10">
    <property type="entry name" value="Ribonuclease Inhibitor"/>
    <property type="match status" value="1"/>
</dbReference>
<protein>
    <submittedName>
        <fullName evidence="1">Uncharacterized protein</fullName>
    </submittedName>
</protein>
<accession>A0A087TRJ5</accession>
<evidence type="ECO:0000313" key="1">
    <source>
        <dbReference type="EMBL" id="KFM67734.1"/>
    </source>
</evidence>
<dbReference type="InterPro" id="IPR032675">
    <property type="entry name" value="LRR_dom_sf"/>
</dbReference>
<organism evidence="1 2">
    <name type="scientific">Stegodyphus mimosarum</name>
    <name type="common">African social velvet spider</name>
    <dbReference type="NCBI Taxonomy" id="407821"/>
    <lineage>
        <taxon>Eukaryota</taxon>
        <taxon>Metazoa</taxon>
        <taxon>Ecdysozoa</taxon>
        <taxon>Arthropoda</taxon>
        <taxon>Chelicerata</taxon>
        <taxon>Arachnida</taxon>
        <taxon>Araneae</taxon>
        <taxon>Araneomorphae</taxon>
        <taxon>Entelegynae</taxon>
        <taxon>Eresoidea</taxon>
        <taxon>Eresidae</taxon>
        <taxon>Stegodyphus</taxon>
    </lineage>
</organism>
<dbReference type="InterPro" id="IPR001611">
    <property type="entry name" value="Leu-rich_rpt"/>
</dbReference>
<dbReference type="PROSITE" id="PS51450">
    <property type="entry name" value="LRR"/>
    <property type="match status" value="2"/>
</dbReference>
<sequence>MLYAVSNEALKMRFRQLKYITILFLIFTCVQFSSQECNLPKAKPFDSTCLCESLDSFNGWSYTCISNSDFEVIFGLKYVIDSSVTIQCGHYQPNYESLLQELDLTEIHTFVFKSCPLPNTSFGEVIPYNEKYPVEQIKMESKRDNRTFTHELFSNVSETLKSLILSNNKIQVLPELLFSNFSELKYLSLSDNMLKTLPE</sequence>
<reference evidence="1 2" key="1">
    <citation type="submission" date="2013-11" db="EMBL/GenBank/DDBJ databases">
        <title>Genome sequencing of Stegodyphus mimosarum.</title>
        <authorList>
            <person name="Bechsgaard J."/>
        </authorList>
    </citation>
    <scope>NUCLEOTIDE SEQUENCE [LARGE SCALE GENOMIC DNA]</scope>
</reference>
<name>A0A087TRJ5_STEMI</name>
<feature type="non-terminal residue" evidence="1">
    <location>
        <position position="199"/>
    </location>
</feature>
<dbReference type="Pfam" id="PF13855">
    <property type="entry name" value="LRR_8"/>
    <property type="match status" value="1"/>
</dbReference>
<proteinExistence type="predicted"/>
<dbReference type="EMBL" id="KK116412">
    <property type="protein sequence ID" value="KFM67734.1"/>
    <property type="molecule type" value="Genomic_DNA"/>
</dbReference>
<evidence type="ECO:0000313" key="2">
    <source>
        <dbReference type="Proteomes" id="UP000054359"/>
    </source>
</evidence>
<keyword evidence="2" id="KW-1185">Reference proteome</keyword>
<gene>
    <name evidence="1" type="ORF">X975_05499</name>
</gene>
<dbReference type="AlphaFoldDB" id="A0A087TRJ5"/>